<comment type="caution">
    <text evidence="2">The sequence shown here is derived from an EMBL/GenBank/DDBJ whole genome shotgun (WGS) entry which is preliminary data.</text>
</comment>
<dbReference type="AlphaFoldDB" id="A0A4Y2MBV9"/>
<feature type="compositionally biased region" description="Polar residues" evidence="1">
    <location>
        <begin position="66"/>
        <end position="80"/>
    </location>
</feature>
<feature type="non-terminal residue" evidence="2">
    <location>
        <position position="1"/>
    </location>
</feature>
<dbReference type="EMBL" id="BGPR01203684">
    <property type="protein sequence ID" value="GBN24608.1"/>
    <property type="molecule type" value="Genomic_DNA"/>
</dbReference>
<sequence>SATAQESTLLPLLPSYDCYGSWTFRPDNVPATHAVQIANPFKSPPEIKIPSGLGPLNDSSQKEPNIDSSETEMSNESHLSSVKGEYDEYQIEMRIEQEDIY</sequence>
<proteinExistence type="predicted"/>
<accession>A0A4Y2MBV9</accession>
<evidence type="ECO:0000256" key="1">
    <source>
        <dbReference type="SAM" id="MobiDB-lite"/>
    </source>
</evidence>
<reference evidence="2 3" key="1">
    <citation type="journal article" date="2019" name="Sci. Rep.">
        <title>Orb-weaving spider Araneus ventricosus genome elucidates the spidroin gene catalogue.</title>
        <authorList>
            <person name="Kono N."/>
            <person name="Nakamura H."/>
            <person name="Ohtoshi R."/>
            <person name="Moran D.A.P."/>
            <person name="Shinohara A."/>
            <person name="Yoshida Y."/>
            <person name="Fujiwara M."/>
            <person name="Mori M."/>
            <person name="Tomita M."/>
            <person name="Arakawa K."/>
        </authorList>
    </citation>
    <scope>NUCLEOTIDE SEQUENCE [LARGE SCALE GENOMIC DNA]</scope>
</reference>
<keyword evidence="3" id="KW-1185">Reference proteome</keyword>
<evidence type="ECO:0000313" key="2">
    <source>
        <dbReference type="EMBL" id="GBN24608.1"/>
    </source>
</evidence>
<evidence type="ECO:0000313" key="3">
    <source>
        <dbReference type="Proteomes" id="UP000499080"/>
    </source>
</evidence>
<dbReference type="Proteomes" id="UP000499080">
    <property type="component" value="Unassembled WGS sequence"/>
</dbReference>
<protein>
    <submittedName>
        <fullName evidence="2">Uncharacterized protein</fullName>
    </submittedName>
</protein>
<gene>
    <name evidence="2" type="ORF">AVEN_140880_1</name>
</gene>
<feature type="region of interest" description="Disordered" evidence="1">
    <location>
        <begin position="42"/>
        <end position="85"/>
    </location>
</feature>
<organism evidence="2 3">
    <name type="scientific">Araneus ventricosus</name>
    <name type="common">Orbweaver spider</name>
    <name type="synonym">Epeira ventricosa</name>
    <dbReference type="NCBI Taxonomy" id="182803"/>
    <lineage>
        <taxon>Eukaryota</taxon>
        <taxon>Metazoa</taxon>
        <taxon>Ecdysozoa</taxon>
        <taxon>Arthropoda</taxon>
        <taxon>Chelicerata</taxon>
        <taxon>Arachnida</taxon>
        <taxon>Araneae</taxon>
        <taxon>Araneomorphae</taxon>
        <taxon>Entelegynae</taxon>
        <taxon>Araneoidea</taxon>
        <taxon>Araneidae</taxon>
        <taxon>Araneus</taxon>
    </lineage>
</organism>
<name>A0A4Y2MBV9_ARAVE</name>